<comment type="caution">
    <text evidence="2">The sequence shown here is derived from an EMBL/GenBank/DDBJ whole genome shotgun (WGS) entry which is preliminary data.</text>
</comment>
<dbReference type="AlphaFoldDB" id="A0AAV5I2W5"/>
<accession>A0AAV5I2W5</accession>
<reference evidence="2 3" key="1">
    <citation type="journal article" date="2021" name="Commun. Biol.">
        <title>The genome of Shorea leprosula (Dipterocarpaceae) highlights the ecological relevance of drought in aseasonal tropical rainforests.</title>
        <authorList>
            <person name="Ng K.K.S."/>
            <person name="Kobayashi M.J."/>
            <person name="Fawcett J.A."/>
            <person name="Hatakeyama M."/>
            <person name="Paape T."/>
            <person name="Ng C.H."/>
            <person name="Ang C.C."/>
            <person name="Tnah L.H."/>
            <person name="Lee C.T."/>
            <person name="Nishiyama T."/>
            <person name="Sese J."/>
            <person name="O'Brien M.J."/>
            <person name="Copetti D."/>
            <person name="Mohd Noor M.I."/>
            <person name="Ong R.C."/>
            <person name="Putra M."/>
            <person name="Sireger I.Z."/>
            <person name="Indrioko S."/>
            <person name="Kosugi Y."/>
            <person name="Izuno A."/>
            <person name="Isagi Y."/>
            <person name="Lee S.L."/>
            <person name="Shimizu K.K."/>
        </authorList>
    </citation>
    <scope>NUCLEOTIDE SEQUENCE [LARGE SCALE GENOMIC DNA]</scope>
    <source>
        <strain evidence="2">214</strain>
    </source>
</reference>
<protein>
    <submittedName>
        <fullName evidence="2">Uncharacterized protein</fullName>
    </submittedName>
</protein>
<name>A0AAV5I2W5_9ROSI</name>
<dbReference type="Proteomes" id="UP001054252">
    <property type="component" value="Unassembled WGS sequence"/>
</dbReference>
<evidence type="ECO:0000256" key="1">
    <source>
        <dbReference type="SAM" id="MobiDB-lite"/>
    </source>
</evidence>
<dbReference type="EMBL" id="BPVZ01000009">
    <property type="protein sequence ID" value="GKU95433.1"/>
    <property type="molecule type" value="Genomic_DNA"/>
</dbReference>
<feature type="region of interest" description="Disordered" evidence="1">
    <location>
        <begin position="355"/>
        <end position="377"/>
    </location>
</feature>
<evidence type="ECO:0000313" key="3">
    <source>
        <dbReference type="Proteomes" id="UP001054252"/>
    </source>
</evidence>
<organism evidence="2 3">
    <name type="scientific">Rubroshorea leprosula</name>
    <dbReference type="NCBI Taxonomy" id="152421"/>
    <lineage>
        <taxon>Eukaryota</taxon>
        <taxon>Viridiplantae</taxon>
        <taxon>Streptophyta</taxon>
        <taxon>Embryophyta</taxon>
        <taxon>Tracheophyta</taxon>
        <taxon>Spermatophyta</taxon>
        <taxon>Magnoliopsida</taxon>
        <taxon>eudicotyledons</taxon>
        <taxon>Gunneridae</taxon>
        <taxon>Pentapetalae</taxon>
        <taxon>rosids</taxon>
        <taxon>malvids</taxon>
        <taxon>Malvales</taxon>
        <taxon>Dipterocarpaceae</taxon>
        <taxon>Rubroshorea</taxon>
    </lineage>
</organism>
<gene>
    <name evidence="2" type="ORF">SLEP1_g8797</name>
</gene>
<proteinExistence type="predicted"/>
<evidence type="ECO:0000313" key="2">
    <source>
        <dbReference type="EMBL" id="GKU95433.1"/>
    </source>
</evidence>
<sequence length="506" mass="56751">MDSFHDVRELRGNQGREEEEGVILVELISMIVPPELQDLLKVITPKISASTNIHGGSTGFHSTASTDWENKTISRRLSNIWKAPKDLLAGFMFRVALHHEVADGAATIKGSLFLCCLCPSISRTKWYYISRREKMMLFTNIRNKMARWKRKFIFVCDTRTERMNHELAARISKWRVPNMYMNYPQLTPRDVDLKNQLLDYVKAEGLVDLEALVTPEQLTLLGFVDVANLYAEGKMSSILERQHQRAQSLRNCGARRARDDSDAEDDIPLIRRRTSSRAQPVPVVATRSTNMLPVLAHDVAELAPTSTSVSGPRIAYPEGFSYSLEMANRAASVESRADGLSQKVNELKEELEKAQAKRDSGMQAAKDEAVRAEDRAKKAEADRDKALYGLNSLNDRRFVCIARPQGAEWLVGAEMFQDAVAIASTNTTTAIYNEIRGEEMDEQGKSLTPHADATVKLRWELNEGVLVWPPSIVEEGEDTEGLPSFDAWVAEPLEVEAELSSIPPSF</sequence>
<keyword evidence="3" id="KW-1185">Reference proteome</keyword>